<dbReference type="SUPFAM" id="SSF103473">
    <property type="entry name" value="MFS general substrate transporter"/>
    <property type="match status" value="1"/>
</dbReference>
<dbReference type="PANTHER" id="PTHR48022:SF52">
    <property type="entry name" value="SUGAR TRANSPORTER, PUTATIVE-RELATED"/>
    <property type="match status" value="1"/>
</dbReference>
<evidence type="ECO:0000256" key="2">
    <source>
        <dbReference type="ARBA" id="ARBA00010992"/>
    </source>
</evidence>
<keyword evidence="6 8" id="KW-0472">Membrane</keyword>
<evidence type="ECO:0000313" key="11">
    <source>
        <dbReference type="Proteomes" id="UP000700596"/>
    </source>
</evidence>
<evidence type="ECO:0000256" key="3">
    <source>
        <dbReference type="ARBA" id="ARBA00022448"/>
    </source>
</evidence>
<keyword evidence="5 8" id="KW-1133">Transmembrane helix</keyword>
<name>A0A9P9E2E3_9PLEO</name>
<keyword evidence="11" id="KW-1185">Reference proteome</keyword>
<dbReference type="Pfam" id="PF00083">
    <property type="entry name" value="Sugar_tr"/>
    <property type="match status" value="1"/>
</dbReference>
<evidence type="ECO:0000256" key="7">
    <source>
        <dbReference type="RuleBase" id="RU003346"/>
    </source>
</evidence>
<dbReference type="GO" id="GO:0005351">
    <property type="term" value="F:carbohydrate:proton symporter activity"/>
    <property type="evidence" value="ECO:0007669"/>
    <property type="project" value="TreeGrafter"/>
</dbReference>
<keyword evidence="4 8" id="KW-0812">Transmembrane</keyword>
<evidence type="ECO:0000256" key="4">
    <source>
        <dbReference type="ARBA" id="ARBA00022692"/>
    </source>
</evidence>
<reference evidence="10" key="1">
    <citation type="journal article" date="2021" name="Nat. Commun.">
        <title>Genetic determinants of endophytism in the Arabidopsis root mycobiome.</title>
        <authorList>
            <person name="Mesny F."/>
            <person name="Miyauchi S."/>
            <person name="Thiergart T."/>
            <person name="Pickel B."/>
            <person name="Atanasova L."/>
            <person name="Karlsson M."/>
            <person name="Huettel B."/>
            <person name="Barry K.W."/>
            <person name="Haridas S."/>
            <person name="Chen C."/>
            <person name="Bauer D."/>
            <person name="Andreopoulos W."/>
            <person name="Pangilinan J."/>
            <person name="LaButti K."/>
            <person name="Riley R."/>
            <person name="Lipzen A."/>
            <person name="Clum A."/>
            <person name="Drula E."/>
            <person name="Henrissat B."/>
            <person name="Kohler A."/>
            <person name="Grigoriev I.V."/>
            <person name="Martin F.M."/>
            <person name="Hacquard S."/>
        </authorList>
    </citation>
    <scope>NUCLEOTIDE SEQUENCE</scope>
    <source>
        <strain evidence="10">MPI-CAGE-CH-0243</strain>
    </source>
</reference>
<accession>A0A9P9E2E3</accession>
<sequence>MSIIHFNLHRSYPSQAKEVNVQRHNLKHDHSPLTPFIAMTNLPSNTHPHCWNDPGLRNLNSLLLTCYLGAIANGYINSLISNLIANPRWHTDISGLSQTSRLGLVTSAQSLGCIAAFFPAPWLSDTYGRRTGIIFGCIGMICGSVSQIFCKTFDQFLGARLVVGFASIFNTISSSALLVELAHPRQRGVAGALFNTCFFIGSITAAWTSYGAMRLDSSWSWKIPVAAQSAWVLGQLGLVVAVPESPRWLVRNGEEEVAREMLVKYHANGDEGNELVRFELAKMRASAEMEAQDGMSTGWSSLYTTPGNRKRLLLSVVIGVATQWVGNGIISFYLAPVLQTVGITDSFQQQGINGGLQIYNWCLACGAALLSEKAGRRRLFLTSAGTMLIFMIMVTICSALYSSTRSVAAGYAVIVFLFLFLGGYVIGLTPIPILYVNEIWPSHIRTKGTSVFWVSQAVAICFNQFVNPVALERIAWMYYLVYVAVLVFVIIFMFLYVPETKGLSLEEVSNIFDRERRNSIELTVVEANLHLRIAEERL</sequence>
<dbReference type="InterPro" id="IPR003663">
    <property type="entry name" value="Sugar/inositol_transpt"/>
</dbReference>
<feature type="transmembrane region" description="Helical" evidence="8">
    <location>
        <begin position="161"/>
        <end position="182"/>
    </location>
</feature>
<dbReference type="InterPro" id="IPR005829">
    <property type="entry name" value="Sugar_transporter_CS"/>
</dbReference>
<feature type="transmembrane region" description="Helical" evidence="8">
    <location>
        <begin position="379"/>
        <end position="402"/>
    </location>
</feature>
<comment type="caution">
    <text evidence="10">The sequence shown here is derived from an EMBL/GenBank/DDBJ whole genome shotgun (WGS) entry which is preliminary data.</text>
</comment>
<keyword evidence="3 7" id="KW-0813">Transport</keyword>
<feature type="transmembrane region" description="Helical" evidence="8">
    <location>
        <begin position="408"/>
        <end position="436"/>
    </location>
</feature>
<dbReference type="GO" id="GO:0016020">
    <property type="term" value="C:membrane"/>
    <property type="evidence" value="ECO:0007669"/>
    <property type="project" value="UniProtKB-SubCell"/>
</dbReference>
<dbReference type="OrthoDB" id="6133115at2759"/>
<protein>
    <submittedName>
        <fullName evidence="10">General substrate transporter</fullName>
    </submittedName>
</protein>
<feature type="transmembrane region" description="Helical" evidence="8">
    <location>
        <begin position="478"/>
        <end position="497"/>
    </location>
</feature>
<dbReference type="PROSITE" id="PS50850">
    <property type="entry name" value="MFS"/>
    <property type="match status" value="1"/>
</dbReference>
<dbReference type="PANTHER" id="PTHR48022">
    <property type="entry name" value="PLASTIDIC GLUCOSE TRANSPORTER 4"/>
    <property type="match status" value="1"/>
</dbReference>
<evidence type="ECO:0000256" key="1">
    <source>
        <dbReference type="ARBA" id="ARBA00004141"/>
    </source>
</evidence>
<dbReference type="FunFam" id="1.20.1250.20:FF:000134">
    <property type="entry name" value="MFS sugar transporter protein"/>
    <property type="match status" value="1"/>
</dbReference>
<feature type="transmembrane region" description="Helical" evidence="8">
    <location>
        <begin position="312"/>
        <end position="334"/>
    </location>
</feature>
<feature type="transmembrane region" description="Helical" evidence="8">
    <location>
        <begin position="131"/>
        <end position="149"/>
    </location>
</feature>
<dbReference type="AlphaFoldDB" id="A0A9P9E2E3"/>
<dbReference type="Gene3D" id="1.20.1250.20">
    <property type="entry name" value="MFS general substrate transporter like domains"/>
    <property type="match status" value="1"/>
</dbReference>
<dbReference type="NCBIfam" id="TIGR00879">
    <property type="entry name" value="SP"/>
    <property type="match status" value="1"/>
</dbReference>
<organism evidence="10 11">
    <name type="scientific">Dendryphion nanum</name>
    <dbReference type="NCBI Taxonomy" id="256645"/>
    <lineage>
        <taxon>Eukaryota</taxon>
        <taxon>Fungi</taxon>
        <taxon>Dikarya</taxon>
        <taxon>Ascomycota</taxon>
        <taxon>Pezizomycotina</taxon>
        <taxon>Dothideomycetes</taxon>
        <taxon>Pleosporomycetidae</taxon>
        <taxon>Pleosporales</taxon>
        <taxon>Torulaceae</taxon>
        <taxon>Dendryphion</taxon>
    </lineage>
</organism>
<dbReference type="InterPro" id="IPR036259">
    <property type="entry name" value="MFS_trans_sf"/>
</dbReference>
<dbReference type="InterPro" id="IPR005828">
    <property type="entry name" value="MFS_sugar_transport-like"/>
</dbReference>
<comment type="subcellular location">
    <subcellularLocation>
        <location evidence="1">Membrane</location>
        <topology evidence="1">Multi-pass membrane protein</topology>
    </subcellularLocation>
</comment>
<evidence type="ECO:0000256" key="6">
    <source>
        <dbReference type="ARBA" id="ARBA00023136"/>
    </source>
</evidence>
<comment type="similarity">
    <text evidence="2 7">Belongs to the major facilitator superfamily. Sugar transporter (TC 2.A.1.1) family.</text>
</comment>
<feature type="domain" description="Major facilitator superfamily (MFS) profile" evidence="9">
    <location>
        <begin position="62"/>
        <end position="501"/>
    </location>
</feature>
<evidence type="ECO:0000313" key="10">
    <source>
        <dbReference type="EMBL" id="KAH7130695.1"/>
    </source>
</evidence>
<feature type="transmembrane region" description="Helical" evidence="8">
    <location>
        <begin position="62"/>
        <end position="84"/>
    </location>
</feature>
<dbReference type="Proteomes" id="UP000700596">
    <property type="component" value="Unassembled WGS sequence"/>
</dbReference>
<dbReference type="EMBL" id="JAGMWT010000004">
    <property type="protein sequence ID" value="KAH7130695.1"/>
    <property type="molecule type" value="Genomic_DNA"/>
</dbReference>
<dbReference type="PROSITE" id="PS00216">
    <property type="entry name" value="SUGAR_TRANSPORT_1"/>
    <property type="match status" value="1"/>
</dbReference>
<evidence type="ECO:0000256" key="5">
    <source>
        <dbReference type="ARBA" id="ARBA00022989"/>
    </source>
</evidence>
<evidence type="ECO:0000256" key="8">
    <source>
        <dbReference type="SAM" id="Phobius"/>
    </source>
</evidence>
<dbReference type="InterPro" id="IPR050360">
    <property type="entry name" value="MFS_Sugar_Transporters"/>
</dbReference>
<proteinExistence type="inferred from homology"/>
<dbReference type="InterPro" id="IPR020846">
    <property type="entry name" value="MFS_dom"/>
</dbReference>
<gene>
    <name evidence="10" type="ORF">B0J11DRAFT_523853</name>
</gene>
<evidence type="ECO:0000259" key="9">
    <source>
        <dbReference type="PROSITE" id="PS50850"/>
    </source>
</evidence>
<feature type="transmembrane region" description="Helical" evidence="8">
    <location>
        <begin position="189"/>
        <end position="207"/>
    </location>
</feature>